<dbReference type="PANTHER" id="PTHR37031:SF2">
    <property type="entry name" value="PHOD-LIKE PHOSPHATASE METALLOPHOSPHATASE DOMAIN-CONTAINING PROTEIN"/>
    <property type="match status" value="1"/>
</dbReference>
<dbReference type="CDD" id="cd07389">
    <property type="entry name" value="MPP_PhoD"/>
    <property type="match status" value="1"/>
</dbReference>
<sequence>MADALPSIPWLLAGPILRQCTPTRLVYWLAVREPALLRIRINPEVGKSRDLKMAPGEPGCRILTAGMHLHYLLIDLRLEEPLPQDCWIGYTIALQGLSVIDGVWLECADWAPDLCYPGKRSPGFVLPSRIRSLLHGSCRKPHHAGGDGLIEADQLLESLLAQDTLCTGQVPVSEAPDARPAWPSVLMMTGDQVYADDVAGPMLHAIQQVIARLGLPDEPLAGGELIGAPTAQLLYRHPAGFYRRDTLLPRQPRNYALIEVLFGGVEKPVFTTDSAHNHLISLGEVLAMYLLVWSPALWSQIDLTPPANLDAGALKLYHTELDVIQEFVAGLPAVQRLFAHLPTAMIFDDHDITDDWNLSREWEEVAYGHPFSRRVIGNAVFGYLINQAWGNRPDAFDGQLMDQVQSSLDTPGAEAHEALIDRLLRFDCWHYSWPTQPPLVVIDGRTHRWRSESAARKPSGLMDWEALTDLQQTLKGLPAVLLVSPAPIFGVKLIESIQRVFSWCGQSLLVDAENWMAHAGAGNTILNIFRHPKTPQHFVVLSGDVHYSFVYDVELRGQVRGPDIWQITSSGLRNSFPPRLLDVLDRANRWLYAPRSPLNWLTRRRHMRVIPRKPDGIPHGRRLLNGSGIGLVELDLEGVPWRIRELLSGGQIVSFSRREEESRWD</sequence>
<gene>
    <name evidence="1" type="ORF">Tchl_0291</name>
</gene>
<evidence type="ECO:0000313" key="1">
    <source>
        <dbReference type="EMBL" id="APR03164.1"/>
    </source>
</evidence>
<dbReference type="KEGG" id="tcl:Tchl_0291"/>
<dbReference type="InterPro" id="IPR029052">
    <property type="entry name" value="Metallo-depent_PP-like"/>
</dbReference>
<dbReference type="RefSeq" id="WP_075149523.1">
    <property type="nucleotide sequence ID" value="NZ_CP018839.1"/>
</dbReference>
<dbReference type="OrthoDB" id="9795624at2"/>
<dbReference type="AlphaFoldDB" id="A0A1H5WFD2"/>
<organism evidence="1 2">
    <name type="scientific">Thauera chlorobenzoica</name>
    <dbReference type="NCBI Taxonomy" id="96773"/>
    <lineage>
        <taxon>Bacteria</taxon>
        <taxon>Pseudomonadati</taxon>
        <taxon>Pseudomonadota</taxon>
        <taxon>Betaproteobacteria</taxon>
        <taxon>Rhodocyclales</taxon>
        <taxon>Zoogloeaceae</taxon>
        <taxon>Thauera</taxon>
    </lineage>
</organism>
<dbReference type="InterPro" id="IPR018946">
    <property type="entry name" value="PhoD-like_MPP"/>
</dbReference>
<dbReference type="Proteomes" id="UP000185739">
    <property type="component" value="Chromosome"/>
</dbReference>
<protein>
    <submittedName>
        <fullName evidence="1">Uncharacterized protein</fullName>
    </submittedName>
</protein>
<accession>A0A1H5WFD2</accession>
<reference evidence="1 2" key="1">
    <citation type="submission" date="2016-12" db="EMBL/GenBank/DDBJ databases">
        <title>Complete genome sequence of Thauera chlorobenzoica, a Betaproteobacterium degrading haloaromatics anaerobically to CO2 and halides.</title>
        <authorList>
            <person name="Goris T."/>
            <person name="Mergelsberg M."/>
            <person name="Boll M."/>
        </authorList>
    </citation>
    <scope>NUCLEOTIDE SEQUENCE [LARGE SCALE GENOMIC DNA]</scope>
    <source>
        <strain evidence="1 2">3CB1</strain>
    </source>
</reference>
<name>A0A1H5WFD2_9RHOO</name>
<evidence type="ECO:0000313" key="2">
    <source>
        <dbReference type="Proteomes" id="UP000185739"/>
    </source>
</evidence>
<dbReference type="STRING" id="96773.Tchl_0291"/>
<keyword evidence="2" id="KW-1185">Reference proteome</keyword>
<dbReference type="Gene3D" id="3.60.21.70">
    <property type="entry name" value="PhoD-like phosphatase"/>
    <property type="match status" value="1"/>
</dbReference>
<dbReference type="EMBL" id="CP018839">
    <property type="protein sequence ID" value="APR03164.1"/>
    <property type="molecule type" value="Genomic_DNA"/>
</dbReference>
<dbReference type="SUPFAM" id="SSF56300">
    <property type="entry name" value="Metallo-dependent phosphatases"/>
    <property type="match status" value="1"/>
</dbReference>
<dbReference type="InterPro" id="IPR038607">
    <property type="entry name" value="PhoD-like_sf"/>
</dbReference>
<proteinExistence type="predicted"/>
<dbReference type="PANTHER" id="PTHR37031">
    <property type="entry name" value="METALLOPHOSPHATASE BINDING DOMAIN PROTEIN"/>
    <property type="match status" value="1"/>
</dbReference>